<keyword evidence="1" id="KW-0175">Coiled coil</keyword>
<organism evidence="3 4">
    <name type="scientific">Pocillopora damicornis</name>
    <name type="common">Cauliflower coral</name>
    <name type="synonym">Millepora damicornis</name>
    <dbReference type="NCBI Taxonomy" id="46731"/>
    <lineage>
        <taxon>Eukaryota</taxon>
        <taxon>Metazoa</taxon>
        <taxon>Cnidaria</taxon>
        <taxon>Anthozoa</taxon>
        <taxon>Hexacorallia</taxon>
        <taxon>Scleractinia</taxon>
        <taxon>Astrocoeniina</taxon>
        <taxon>Pocilloporidae</taxon>
        <taxon>Pocillopora</taxon>
    </lineage>
</organism>
<protein>
    <submittedName>
        <fullName evidence="3">Uncharacterized protein</fullName>
    </submittedName>
</protein>
<accession>A0A3M6U8V9</accession>
<sequence>MEHSRQILSLTGAAVNALSSVQDFHKDKKAKTIGGLPQGTYTPPRKRHVQDATQPVSAMNPPVTRANSATNDRAVDSVSGELQDQSSSSLLDLTFNGTQRVRVPSKLLREIKSPMERSSSSGNSRQTLQEMDIVDEHVVTRPSPVKVVRHVNGPSAWVELNSADHPSSHIPSDPVIREHSVNSNVNGVDSCRTKDGTLITEQAPQVTVRHLEDEAHAEKAYEGRKSIPTKGLYQGQPKSGVPIFNPAKENASDVKIKRFVLNDKEKSLKEQFLKRKDERRPVKKLVQPTVLQHTLEAQISALVNNLQVLQQNHNRQQELQDKEKEQKLQQQLEERLKRLEDLQAKMLETQSAPASYPTGMQQATAAVLPSSSMDSGMLPVSCTATVAAHHPAHVASSYCGVSGIARQDEFTQPPHSVAGHYHYHPHTTAEPSNQPRGHSSTPAFGRGLLSELAFHDGVYRVEVPGKESRTLPA</sequence>
<dbReference type="EMBL" id="RCHS01002011">
    <property type="protein sequence ID" value="RMX50093.1"/>
    <property type="molecule type" value="Genomic_DNA"/>
</dbReference>
<evidence type="ECO:0000313" key="3">
    <source>
        <dbReference type="EMBL" id="RMX50093.1"/>
    </source>
</evidence>
<feature type="coiled-coil region" evidence="1">
    <location>
        <begin position="292"/>
        <end position="352"/>
    </location>
</feature>
<dbReference type="AlphaFoldDB" id="A0A3M6U8V9"/>
<evidence type="ECO:0000256" key="2">
    <source>
        <dbReference type="SAM" id="MobiDB-lite"/>
    </source>
</evidence>
<evidence type="ECO:0000256" key="1">
    <source>
        <dbReference type="SAM" id="Coils"/>
    </source>
</evidence>
<proteinExistence type="predicted"/>
<evidence type="ECO:0000313" key="4">
    <source>
        <dbReference type="Proteomes" id="UP000275408"/>
    </source>
</evidence>
<reference evidence="3 4" key="1">
    <citation type="journal article" date="2018" name="Sci. Rep.">
        <title>Comparative analysis of the Pocillopora damicornis genome highlights role of immune system in coral evolution.</title>
        <authorList>
            <person name="Cunning R."/>
            <person name="Bay R.A."/>
            <person name="Gillette P."/>
            <person name="Baker A.C."/>
            <person name="Traylor-Knowles N."/>
        </authorList>
    </citation>
    <scope>NUCLEOTIDE SEQUENCE [LARGE SCALE GENOMIC DNA]</scope>
    <source>
        <strain evidence="3">RSMAS</strain>
        <tissue evidence="3">Whole animal</tissue>
    </source>
</reference>
<feature type="non-terminal residue" evidence="3">
    <location>
        <position position="473"/>
    </location>
</feature>
<name>A0A3M6U8V9_POCDA</name>
<feature type="region of interest" description="Disordered" evidence="2">
    <location>
        <begin position="52"/>
        <end position="71"/>
    </location>
</feature>
<feature type="region of interest" description="Disordered" evidence="2">
    <location>
        <begin position="411"/>
        <end position="444"/>
    </location>
</feature>
<gene>
    <name evidence="3" type="ORF">pdam_00002827</name>
</gene>
<feature type="compositionally biased region" description="Polar residues" evidence="2">
    <location>
        <begin position="429"/>
        <end position="442"/>
    </location>
</feature>
<keyword evidence="4" id="KW-1185">Reference proteome</keyword>
<dbReference type="Proteomes" id="UP000275408">
    <property type="component" value="Unassembled WGS sequence"/>
</dbReference>
<dbReference type="OrthoDB" id="5990425at2759"/>
<comment type="caution">
    <text evidence="3">The sequence shown here is derived from an EMBL/GenBank/DDBJ whole genome shotgun (WGS) entry which is preliminary data.</text>
</comment>